<keyword evidence="2" id="KW-1185">Reference proteome</keyword>
<dbReference type="Pfam" id="PF04311">
    <property type="entry name" value="DUF459"/>
    <property type="match status" value="1"/>
</dbReference>
<dbReference type="RefSeq" id="WP_189355011.1">
    <property type="nucleotide sequence ID" value="NZ_BMYU01000001.1"/>
</dbReference>
<accession>A0ABQ2XPS5</accession>
<organism evidence="1 2">
    <name type="scientific">Undibacterium squillarum</name>
    <dbReference type="NCBI Taxonomy" id="1131567"/>
    <lineage>
        <taxon>Bacteria</taxon>
        <taxon>Pseudomonadati</taxon>
        <taxon>Pseudomonadota</taxon>
        <taxon>Betaproteobacteria</taxon>
        <taxon>Burkholderiales</taxon>
        <taxon>Oxalobacteraceae</taxon>
        <taxon>Undibacterium</taxon>
    </lineage>
</organism>
<name>A0ABQ2XPS5_9BURK</name>
<dbReference type="Gene3D" id="3.40.50.1110">
    <property type="entry name" value="SGNH hydrolase"/>
    <property type="match status" value="1"/>
</dbReference>
<dbReference type="InterPro" id="IPR051532">
    <property type="entry name" value="Ester_Hydrolysis_Enzymes"/>
</dbReference>
<dbReference type="SUPFAM" id="SSF52266">
    <property type="entry name" value="SGNH hydrolase"/>
    <property type="match status" value="1"/>
</dbReference>
<proteinExistence type="predicted"/>
<gene>
    <name evidence="1" type="ORF">GCM10010946_00440</name>
</gene>
<sequence>MLVNNMYLGERSEEETSYNGLPGTLAVLAATVGLVFWCRADAFHEYWQQTRHQDSGLGALNAQSWWASGAKLSHTLEGMLTVPAEWQSETRDRMITAVNVLMLGKDEALAGEKSQPEPVAMATAAQLKLHSDAIHAPKSARSSKVAASGETAKKLSAPEVIAASGVASTPATETSASQPAVTESNEVRHFVKLGSDGRLVLNENDRVLLVGDSMMQGVAPHLAKALQKAHVKAIDASKQSTGLTYPTYFDWPEKIRELIPKEKISVLVVMMGANDTWDMVLAGKYERFGSERWRSIYAQRVASILQFAHSQHVRVIWLGAPNMGKEKVNNGVRLLNQLYASAMTDGISRFVSTREALSDNADVYQRYITKEDGTSVVVRSEDGIHFTRDGHKILTQLVLKQLVLPTPQPQS</sequence>
<dbReference type="CDD" id="cd01829">
    <property type="entry name" value="SGNH_hydrolase_peri2"/>
    <property type="match status" value="1"/>
</dbReference>
<protein>
    <recommendedName>
        <fullName evidence="3">DUF459 domain-containing protein</fullName>
    </recommendedName>
</protein>
<dbReference type="InterPro" id="IPR007407">
    <property type="entry name" value="DUF459"/>
</dbReference>
<dbReference type="InterPro" id="IPR036514">
    <property type="entry name" value="SGNH_hydro_sf"/>
</dbReference>
<reference evidence="2" key="1">
    <citation type="journal article" date="2019" name="Int. J. Syst. Evol. Microbiol.">
        <title>The Global Catalogue of Microorganisms (GCM) 10K type strain sequencing project: providing services to taxonomists for standard genome sequencing and annotation.</title>
        <authorList>
            <consortium name="The Broad Institute Genomics Platform"/>
            <consortium name="The Broad Institute Genome Sequencing Center for Infectious Disease"/>
            <person name="Wu L."/>
            <person name="Ma J."/>
        </authorList>
    </citation>
    <scope>NUCLEOTIDE SEQUENCE [LARGE SCALE GENOMIC DNA]</scope>
    <source>
        <strain evidence="2">KCTC 23917</strain>
    </source>
</reference>
<dbReference type="PANTHER" id="PTHR30383">
    <property type="entry name" value="THIOESTERASE 1/PROTEASE 1/LYSOPHOSPHOLIPASE L1"/>
    <property type="match status" value="1"/>
</dbReference>
<comment type="caution">
    <text evidence="1">The sequence shown here is derived from an EMBL/GenBank/DDBJ whole genome shotgun (WGS) entry which is preliminary data.</text>
</comment>
<evidence type="ECO:0008006" key="3">
    <source>
        <dbReference type="Google" id="ProtNLM"/>
    </source>
</evidence>
<evidence type="ECO:0000313" key="2">
    <source>
        <dbReference type="Proteomes" id="UP000653343"/>
    </source>
</evidence>
<evidence type="ECO:0000313" key="1">
    <source>
        <dbReference type="EMBL" id="GGX27703.1"/>
    </source>
</evidence>
<dbReference type="PANTHER" id="PTHR30383:SF24">
    <property type="entry name" value="THIOESTERASE 1_PROTEASE 1_LYSOPHOSPHOLIPASE L1"/>
    <property type="match status" value="1"/>
</dbReference>
<dbReference type="EMBL" id="BMYU01000001">
    <property type="protein sequence ID" value="GGX27703.1"/>
    <property type="molecule type" value="Genomic_DNA"/>
</dbReference>
<dbReference type="Proteomes" id="UP000653343">
    <property type="component" value="Unassembled WGS sequence"/>
</dbReference>